<organism evidence="2 3">
    <name type="scientific">Virgibacillus byunsanensis</name>
    <dbReference type="NCBI Taxonomy" id="570945"/>
    <lineage>
        <taxon>Bacteria</taxon>
        <taxon>Bacillati</taxon>
        <taxon>Bacillota</taxon>
        <taxon>Bacilli</taxon>
        <taxon>Bacillales</taxon>
        <taxon>Bacillaceae</taxon>
        <taxon>Virgibacillus</taxon>
    </lineage>
</organism>
<protein>
    <submittedName>
        <fullName evidence="2">Immunity protein</fullName>
    </submittedName>
</protein>
<dbReference type="EMBL" id="JBHTKJ010000045">
    <property type="protein sequence ID" value="MFD1039720.1"/>
    <property type="molecule type" value="Genomic_DNA"/>
</dbReference>
<sequence>MFETVDHRIAVGWATDCSEHILPYFEKIYSQDQRPSKAIEVGRA</sequence>
<accession>A0ABW3LMW0</accession>
<feature type="domain" description="Imm-5-like" evidence="1">
    <location>
        <begin position="2"/>
        <end position="44"/>
    </location>
</feature>
<dbReference type="InterPro" id="IPR048667">
    <property type="entry name" value="Imm5-like"/>
</dbReference>
<dbReference type="Proteomes" id="UP001597040">
    <property type="component" value="Unassembled WGS sequence"/>
</dbReference>
<evidence type="ECO:0000313" key="2">
    <source>
        <dbReference type="EMBL" id="MFD1039720.1"/>
    </source>
</evidence>
<dbReference type="Pfam" id="PF21805">
    <property type="entry name" value="Imm5_like"/>
    <property type="match status" value="1"/>
</dbReference>
<proteinExistence type="predicted"/>
<name>A0ABW3LMW0_9BACI</name>
<keyword evidence="3" id="KW-1185">Reference proteome</keyword>
<dbReference type="RefSeq" id="WP_390363388.1">
    <property type="nucleotide sequence ID" value="NZ_JBHTKJ010000045.1"/>
</dbReference>
<evidence type="ECO:0000259" key="1">
    <source>
        <dbReference type="Pfam" id="PF21805"/>
    </source>
</evidence>
<gene>
    <name evidence="2" type="ORF">ACFQ3N_15135</name>
</gene>
<reference evidence="3" key="1">
    <citation type="journal article" date="2019" name="Int. J. Syst. Evol. Microbiol.">
        <title>The Global Catalogue of Microorganisms (GCM) 10K type strain sequencing project: providing services to taxonomists for standard genome sequencing and annotation.</title>
        <authorList>
            <consortium name="The Broad Institute Genomics Platform"/>
            <consortium name="The Broad Institute Genome Sequencing Center for Infectious Disease"/>
            <person name="Wu L."/>
            <person name="Ma J."/>
        </authorList>
    </citation>
    <scope>NUCLEOTIDE SEQUENCE [LARGE SCALE GENOMIC DNA]</scope>
    <source>
        <strain evidence="3">CCUG 56754</strain>
    </source>
</reference>
<comment type="caution">
    <text evidence="2">The sequence shown here is derived from an EMBL/GenBank/DDBJ whole genome shotgun (WGS) entry which is preliminary data.</text>
</comment>
<evidence type="ECO:0000313" key="3">
    <source>
        <dbReference type="Proteomes" id="UP001597040"/>
    </source>
</evidence>